<evidence type="ECO:0000313" key="1">
    <source>
        <dbReference type="EMBL" id="KAJ1363618.1"/>
    </source>
</evidence>
<protein>
    <submittedName>
        <fullName evidence="1">Uncharacterized protein</fullName>
    </submittedName>
</protein>
<proteinExistence type="predicted"/>
<organism evidence="1 2">
    <name type="scientific">Parelaphostrongylus tenuis</name>
    <name type="common">Meningeal worm</name>
    <dbReference type="NCBI Taxonomy" id="148309"/>
    <lineage>
        <taxon>Eukaryota</taxon>
        <taxon>Metazoa</taxon>
        <taxon>Ecdysozoa</taxon>
        <taxon>Nematoda</taxon>
        <taxon>Chromadorea</taxon>
        <taxon>Rhabditida</taxon>
        <taxon>Rhabditina</taxon>
        <taxon>Rhabditomorpha</taxon>
        <taxon>Strongyloidea</taxon>
        <taxon>Metastrongylidae</taxon>
        <taxon>Parelaphostrongylus</taxon>
    </lineage>
</organism>
<comment type="caution">
    <text evidence="1">The sequence shown here is derived from an EMBL/GenBank/DDBJ whole genome shotgun (WGS) entry which is preliminary data.</text>
</comment>
<dbReference type="Proteomes" id="UP001196413">
    <property type="component" value="Unassembled WGS sequence"/>
</dbReference>
<keyword evidence="2" id="KW-1185">Reference proteome</keyword>
<gene>
    <name evidence="1" type="ORF">KIN20_023523</name>
</gene>
<accession>A0AAD5MX02</accession>
<name>A0AAD5MX02_PARTN</name>
<sequence length="50" mass="5419">MSDTSKLDVVLIEQRPSFTIGLLSVQVALVDYGCTVSKLSLHEAIFSPPL</sequence>
<reference evidence="1" key="1">
    <citation type="submission" date="2021-06" db="EMBL/GenBank/DDBJ databases">
        <title>Parelaphostrongylus tenuis whole genome reference sequence.</title>
        <authorList>
            <person name="Garwood T.J."/>
            <person name="Larsen P.A."/>
            <person name="Fountain-Jones N.M."/>
            <person name="Garbe J.R."/>
            <person name="Macchietto M.G."/>
            <person name="Kania S.A."/>
            <person name="Gerhold R.W."/>
            <person name="Richards J.E."/>
            <person name="Wolf T.M."/>
        </authorList>
    </citation>
    <scope>NUCLEOTIDE SEQUENCE</scope>
    <source>
        <strain evidence="1">MNPRO001-30</strain>
        <tissue evidence="1">Meninges</tissue>
    </source>
</reference>
<dbReference type="EMBL" id="JAHQIW010004775">
    <property type="protein sequence ID" value="KAJ1363618.1"/>
    <property type="molecule type" value="Genomic_DNA"/>
</dbReference>
<dbReference type="AlphaFoldDB" id="A0AAD5MX02"/>
<evidence type="ECO:0000313" key="2">
    <source>
        <dbReference type="Proteomes" id="UP001196413"/>
    </source>
</evidence>